<accession>A0A2P2JBE7</accession>
<name>A0A2P2JBE7_RHIMU</name>
<evidence type="ECO:0000313" key="1">
    <source>
        <dbReference type="EMBL" id="MBW90798.1"/>
    </source>
</evidence>
<dbReference type="AlphaFoldDB" id="A0A2P2JBE7"/>
<reference evidence="1" key="1">
    <citation type="submission" date="2018-02" db="EMBL/GenBank/DDBJ databases">
        <title>Rhizophora mucronata_Transcriptome.</title>
        <authorList>
            <person name="Meera S.P."/>
            <person name="Sreeshan A."/>
            <person name="Augustine A."/>
        </authorList>
    </citation>
    <scope>NUCLEOTIDE SEQUENCE</scope>
    <source>
        <tissue evidence="1">Leaf</tissue>
    </source>
</reference>
<sequence length="92" mass="9807">MLFRAGFRHDAGMQLGELIPTTPDHDDDGSLFVSKGSVKNPLDPGLAVLERSLEGLWGRPGSYPDFFNYVAGLEHVGGPLVGFGTAFDTVDG</sequence>
<protein>
    <submittedName>
        <fullName evidence="1">Uncharacterized protein LOC105650471</fullName>
    </submittedName>
</protein>
<organism evidence="1">
    <name type="scientific">Rhizophora mucronata</name>
    <name type="common">Asiatic mangrove</name>
    <dbReference type="NCBI Taxonomy" id="61149"/>
    <lineage>
        <taxon>Eukaryota</taxon>
        <taxon>Viridiplantae</taxon>
        <taxon>Streptophyta</taxon>
        <taxon>Embryophyta</taxon>
        <taxon>Tracheophyta</taxon>
        <taxon>Spermatophyta</taxon>
        <taxon>Magnoliopsida</taxon>
        <taxon>eudicotyledons</taxon>
        <taxon>Gunneridae</taxon>
        <taxon>Pentapetalae</taxon>
        <taxon>rosids</taxon>
        <taxon>fabids</taxon>
        <taxon>Malpighiales</taxon>
        <taxon>Rhizophoraceae</taxon>
        <taxon>Rhizophora</taxon>
    </lineage>
</organism>
<dbReference type="EMBL" id="GGEC01010315">
    <property type="protein sequence ID" value="MBW90798.1"/>
    <property type="molecule type" value="Transcribed_RNA"/>
</dbReference>
<proteinExistence type="predicted"/>